<dbReference type="Pfam" id="PF19335">
    <property type="entry name" value="HMBD"/>
    <property type="match status" value="1"/>
</dbReference>
<evidence type="ECO:0000313" key="4">
    <source>
        <dbReference type="Proteomes" id="UP000282971"/>
    </source>
</evidence>
<dbReference type="Proteomes" id="UP000282971">
    <property type="component" value="Unassembled WGS sequence"/>
</dbReference>
<keyword evidence="1" id="KW-0812">Transmembrane</keyword>
<feature type="transmembrane region" description="Helical" evidence="1">
    <location>
        <begin position="20"/>
        <end position="40"/>
    </location>
</feature>
<reference evidence="3 4" key="1">
    <citation type="submission" date="2019-01" db="EMBL/GenBank/DDBJ databases">
        <authorList>
            <person name="Chen W.-M."/>
        </authorList>
    </citation>
    <scope>NUCLEOTIDE SEQUENCE [LARGE SCALE GENOMIC DNA]</scope>
    <source>
        <strain evidence="3 4">CCP-7</strain>
    </source>
</reference>
<dbReference type="Gene3D" id="3.40.50.1820">
    <property type="entry name" value="alpha/beta hydrolase"/>
    <property type="match status" value="1"/>
</dbReference>
<dbReference type="PROSITE" id="PS51318">
    <property type="entry name" value="TAT"/>
    <property type="match status" value="1"/>
</dbReference>
<name>A0A437M679_9SPHN</name>
<feature type="domain" description="Heavy metal binding" evidence="2">
    <location>
        <begin position="36"/>
        <end position="62"/>
    </location>
</feature>
<gene>
    <name evidence="3" type="ORF">EOD43_04845</name>
</gene>
<dbReference type="OrthoDB" id="332706at2"/>
<keyword evidence="1" id="KW-1133">Transmembrane helix</keyword>
<evidence type="ECO:0000313" key="3">
    <source>
        <dbReference type="EMBL" id="RVT93218.1"/>
    </source>
</evidence>
<organism evidence="3 4">
    <name type="scientific">Sphingomonas crocodyli</name>
    <dbReference type="NCBI Taxonomy" id="1979270"/>
    <lineage>
        <taxon>Bacteria</taxon>
        <taxon>Pseudomonadati</taxon>
        <taxon>Pseudomonadota</taxon>
        <taxon>Alphaproteobacteria</taxon>
        <taxon>Sphingomonadales</taxon>
        <taxon>Sphingomonadaceae</taxon>
        <taxon>Sphingomonas</taxon>
    </lineage>
</organism>
<dbReference type="InterPro" id="IPR029058">
    <property type="entry name" value="AB_hydrolase_fold"/>
</dbReference>
<evidence type="ECO:0000256" key="1">
    <source>
        <dbReference type="SAM" id="Phobius"/>
    </source>
</evidence>
<keyword evidence="4" id="KW-1185">Reference proteome</keyword>
<dbReference type="InterPro" id="IPR045800">
    <property type="entry name" value="HMBD"/>
</dbReference>
<comment type="caution">
    <text evidence="3">The sequence shown here is derived from an EMBL/GenBank/DDBJ whole genome shotgun (WGS) entry which is preliminary data.</text>
</comment>
<protein>
    <recommendedName>
        <fullName evidence="2">Heavy metal binding domain-containing protein</fullName>
    </recommendedName>
</protein>
<accession>A0A437M679</accession>
<dbReference type="GO" id="GO:0046872">
    <property type="term" value="F:metal ion binding"/>
    <property type="evidence" value="ECO:0007669"/>
    <property type="project" value="InterPro"/>
</dbReference>
<dbReference type="InterPro" id="IPR006311">
    <property type="entry name" value="TAT_signal"/>
</dbReference>
<keyword evidence="1" id="KW-0472">Membrane</keyword>
<dbReference type="AlphaFoldDB" id="A0A437M679"/>
<proteinExistence type="predicted"/>
<dbReference type="SUPFAM" id="SSF53474">
    <property type="entry name" value="alpha/beta-Hydrolases"/>
    <property type="match status" value="1"/>
</dbReference>
<dbReference type="EMBL" id="SACN01000001">
    <property type="protein sequence ID" value="RVT93218.1"/>
    <property type="molecule type" value="Genomic_DNA"/>
</dbReference>
<dbReference type="RefSeq" id="WP_127741602.1">
    <property type="nucleotide sequence ID" value="NZ_SACN01000001.1"/>
</dbReference>
<sequence>MTIERDASVHEGCRCSRRRFIGQFAAGIVGLSLASCAMGAPAEGKVFDAPGHCSACGMTLIPQPASPPFEPATIGEGKGMFLAAGGKGREAKRIEVHYHRPARFGPDSPILIAIPGAGRNAADYRNAWHDVAERKGVLVAALGYPEASYDFAAYQMGGVIRNLRIANLRPGPDGRPPTVVYLKDEDIGFDPNPDPTQWIFPDFDRIFGLLRTATGSRQTGYDLFGHSAGGQILHRLALFRPQSAARRIVAANAGLYTIPDLALPQPIGLQGSGATPDMLKAGLAAPLTLLLGEADNDGESGGIQLHTPTIDRYGIDRLSRGRTFFAAGERQAKAMGVRLGWQLRTVPNVGHEYRGMSAAAAQLLYGQPA</sequence>
<evidence type="ECO:0000259" key="2">
    <source>
        <dbReference type="Pfam" id="PF19335"/>
    </source>
</evidence>